<organism evidence="2 3">
    <name type="scientific">Phialemonium atrogriseum</name>
    <dbReference type="NCBI Taxonomy" id="1093897"/>
    <lineage>
        <taxon>Eukaryota</taxon>
        <taxon>Fungi</taxon>
        <taxon>Dikarya</taxon>
        <taxon>Ascomycota</taxon>
        <taxon>Pezizomycotina</taxon>
        <taxon>Sordariomycetes</taxon>
        <taxon>Sordariomycetidae</taxon>
        <taxon>Cephalothecales</taxon>
        <taxon>Cephalothecaceae</taxon>
        <taxon>Phialemonium</taxon>
    </lineage>
</organism>
<dbReference type="Proteomes" id="UP001244011">
    <property type="component" value="Unassembled WGS sequence"/>
</dbReference>
<keyword evidence="3" id="KW-1185">Reference proteome</keyword>
<evidence type="ECO:0000313" key="3">
    <source>
        <dbReference type="Proteomes" id="UP001244011"/>
    </source>
</evidence>
<protein>
    <submittedName>
        <fullName evidence="2">Uncharacterized protein</fullName>
    </submittedName>
</protein>
<dbReference type="EMBL" id="MU839004">
    <property type="protein sequence ID" value="KAK1768958.1"/>
    <property type="molecule type" value="Genomic_DNA"/>
</dbReference>
<name>A0AAJ0FN59_9PEZI</name>
<dbReference type="AlphaFoldDB" id="A0AAJ0FN59"/>
<reference evidence="2" key="1">
    <citation type="submission" date="2023-06" db="EMBL/GenBank/DDBJ databases">
        <title>Genome-scale phylogeny and comparative genomics of the fungal order Sordariales.</title>
        <authorList>
            <consortium name="Lawrence Berkeley National Laboratory"/>
            <person name="Hensen N."/>
            <person name="Bonometti L."/>
            <person name="Westerberg I."/>
            <person name="Brannstrom I.O."/>
            <person name="Guillou S."/>
            <person name="Cros-Aarteil S."/>
            <person name="Calhoun S."/>
            <person name="Haridas S."/>
            <person name="Kuo A."/>
            <person name="Mondo S."/>
            <person name="Pangilinan J."/>
            <person name="Riley R."/>
            <person name="Labutti K."/>
            <person name="Andreopoulos B."/>
            <person name="Lipzen A."/>
            <person name="Chen C."/>
            <person name="Yanf M."/>
            <person name="Daum C."/>
            <person name="Ng V."/>
            <person name="Clum A."/>
            <person name="Steindorff A."/>
            <person name="Ohm R."/>
            <person name="Martin F."/>
            <person name="Silar P."/>
            <person name="Natvig D."/>
            <person name="Lalanne C."/>
            <person name="Gautier V."/>
            <person name="Ament-Velasquez S.L."/>
            <person name="Kruys A."/>
            <person name="Hutchinson M.I."/>
            <person name="Powell A.J."/>
            <person name="Barry K."/>
            <person name="Miller A.N."/>
            <person name="Grigoriev I.V."/>
            <person name="Debuchy R."/>
            <person name="Gladieux P."/>
            <person name="Thoren M.H."/>
            <person name="Johannesson H."/>
        </authorList>
    </citation>
    <scope>NUCLEOTIDE SEQUENCE</scope>
    <source>
        <strain evidence="2">8032-3</strain>
    </source>
</reference>
<sequence>MEGNSGADGATTPQPMIPKVFDTVGRPPGRGEREAPAKKFEAVQLDAGISVNGRAPPDGVSRQGKVFAKTSIEALKRMRAKPLFTYLHGMNMQSWPVWDRTWLPLNRVRFRRVTELARECYGAYEKIEGMMGHLRTFRPAGDVDENLADFFGSGNPLVIHHTTGFGLAMRRAEAAVNHLYLIQQLCRALDNIWPQPGNAEEMSKGQPLDDFELAIKAAMGDIEKTHRALLDIQQSVQHQAYKLKADWQLVCCEEDDTKRRTCWASKSDLW</sequence>
<proteinExistence type="predicted"/>
<dbReference type="GeneID" id="85309199"/>
<dbReference type="RefSeq" id="XP_060285171.1">
    <property type="nucleotide sequence ID" value="XM_060426012.1"/>
</dbReference>
<comment type="caution">
    <text evidence="2">The sequence shown here is derived from an EMBL/GenBank/DDBJ whole genome shotgun (WGS) entry which is preliminary data.</text>
</comment>
<evidence type="ECO:0000313" key="2">
    <source>
        <dbReference type="EMBL" id="KAK1768958.1"/>
    </source>
</evidence>
<feature type="region of interest" description="Disordered" evidence="1">
    <location>
        <begin position="1"/>
        <end position="36"/>
    </location>
</feature>
<accession>A0AAJ0FN59</accession>
<evidence type="ECO:0000256" key="1">
    <source>
        <dbReference type="SAM" id="MobiDB-lite"/>
    </source>
</evidence>
<gene>
    <name evidence="2" type="ORF">QBC33DRAFT_513866</name>
</gene>